<evidence type="ECO:0000256" key="3">
    <source>
        <dbReference type="SAM" id="Phobius"/>
    </source>
</evidence>
<dbReference type="PANTHER" id="PTHR44170:SF55">
    <property type="entry name" value="OBSCURIN ISOFORM X2"/>
    <property type="match status" value="1"/>
</dbReference>
<dbReference type="InterPro" id="IPR036116">
    <property type="entry name" value="FN3_sf"/>
</dbReference>
<evidence type="ECO:0000313" key="6">
    <source>
        <dbReference type="EMBL" id="KAI6646913.1"/>
    </source>
</evidence>
<dbReference type="InterPro" id="IPR036179">
    <property type="entry name" value="Ig-like_dom_sf"/>
</dbReference>
<feature type="domain" description="Fibronectin type-III" evidence="5">
    <location>
        <begin position="671"/>
        <end position="771"/>
    </location>
</feature>
<evidence type="ECO:0000256" key="1">
    <source>
        <dbReference type="ARBA" id="ARBA00022737"/>
    </source>
</evidence>
<keyword evidence="7" id="KW-1185">Reference proteome</keyword>
<dbReference type="EMBL" id="JAKMXF010000350">
    <property type="protein sequence ID" value="KAI6646913.1"/>
    <property type="molecule type" value="Genomic_DNA"/>
</dbReference>
<dbReference type="Proteomes" id="UP001165289">
    <property type="component" value="Unassembled WGS sequence"/>
</dbReference>
<sequence length="953" mass="107553">MYFSTSIAWLLAQICIFQLFLLSATLDTVHLRITSAGRKHIVSLDTLSSGVSLLCSVEAYTTPAITWYYNNSIIVSPNYTDTSSIANNGITQIHNTLYVIHTGVYYCRASVALGSIRSDDNSIELFAPPDVITLQTQNPTLTIPHSWSITLPCLFTYQPYFSITWWYNQNVLISHNNRYISHNGNLHIYQASTDFTGFYNCTVVNKFTNESFSGPSIKLFVSKLNLQVHNTISPIQQPSIIYVYPDSVFNLEYNRYYEPLYNITWLLQEQSNQRMAPEISNITISTNYTAVVFTGVQEQSSTQIQVKIISPPVVELNLPNTRYICDNNTITISCDVITPIPLTTDARWYYNSELVSTGSSLLLSSPADEGYYQCLADNDGGSGSDFTLLRYPGALEINITSGTSIHVPFGTLLSLTCEDIYDTVETFIWTHNLIVLSNSSNLYIPYVTSDSIGEYTCIASICDNMAVNESTTLSVSDPIIRLIQLLDSPSSVNISWPYHPRAVRYKVEYQRAEESWEILATTQELYISTQLQIDISYTFRVSYILQTADGEEETQLFTSDTIQLDYTPLITVIFQLSSTQVLIRWNWEGDINSLNSFTILYGLGDSIYNISLLISQLDLTNDYFQTAISDLMANSNYSFLIYGVKNREDIWDTPYSPTEYFRTLPKQLVNPPDHLKVFYFSQTNSISISYSLLYVTQEYGEILGYKIIVLIVDSPFDSTFYIQKPDETSRIVSLTSGFYHYIIHVLAFTIAGDGPVSELYFSQPNITTEMTSSSPTNYTLHPDPLRLYLPYVIAIPTAICLTCVVILFVLIGKCVHMYHLNSIKEEAEGIKTDRYYDSHSMTVRNKSTAKVQLQGEYKSLDPEKATLTIPGRERTRAYQVATSTQATEINIVSHTKFKINSTNQPLLVPDTESISHISKQSSILPLQTDITTNNPLGSVNRNEVKMSSHEFAV</sequence>
<evidence type="ECO:0000259" key="5">
    <source>
        <dbReference type="PROSITE" id="PS50853"/>
    </source>
</evidence>
<dbReference type="SUPFAM" id="SSF48726">
    <property type="entry name" value="Immunoglobulin"/>
    <property type="match status" value="4"/>
</dbReference>
<gene>
    <name evidence="6" type="ORF">LOD99_9105</name>
</gene>
<organism evidence="6 7">
    <name type="scientific">Oopsacas minuta</name>
    <dbReference type="NCBI Taxonomy" id="111878"/>
    <lineage>
        <taxon>Eukaryota</taxon>
        <taxon>Metazoa</taxon>
        <taxon>Porifera</taxon>
        <taxon>Hexactinellida</taxon>
        <taxon>Hexasterophora</taxon>
        <taxon>Lyssacinosida</taxon>
        <taxon>Leucopsacidae</taxon>
        <taxon>Oopsacas</taxon>
    </lineage>
</organism>
<keyword evidence="3" id="KW-0472">Membrane</keyword>
<protein>
    <submittedName>
        <fullName evidence="6">Hemicentin-1</fullName>
    </submittedName>
</protein>
<reference evidence="6 7" key="1">
    <citation type="journal article" date="2023" name="BMC Biol.">
        <title>The compact genome of the sponge Oopsacas minuta (Hexactinellida) is lacking key metazoan core genes.</title>
        <authorList>
            <person name="Santini S."/>
            <person name="Schenkelaars Q."/>
            <person name="Jourda C."/>
            <person name="Duchesne M."/>
            <person name="Belahbib H."/>
            <person name="Rocher C."/>
            <person name="Selva M."/>
            <person name="Riesgo A."/>
            <person name="Vervoort M."/>
            <person name="Leys S.P."/>
            <person name="Kodjabachian L."/>
            <person name="Le Bivic A."/>
            <person name="Borchiellini C."/>
            <person name="Claverie J.M."/>
            <person name="Renard E."/>
        </authorList>
    </citation>
    <scope>NUCLEOTIDE SEQUENCE [LARGE SCALE GENOMIC DNA]</scope>
    <source>
        <strain evidence="6">SPO-2</strain>
    </source>
</reference>
<dbReference type="InterPro" id="IPR003598">
    <property type="entry name" value="Ig_sub2"/>
</dbReference>
<feature type="domain" description="Ig-like" evidence="4">
    <location>
        <begin position="392"/>
        <end position="474"/>
    </location>
</feature>
<feature type="domain" description="Ig-like" evidence="4">
    <location>
        <begin position="51"/>
        <end position="124"/>
    </location>
</feature>
<evidence type="ECO:0000256" key="2">
    <source>
        <dbReference type="ARBA" id="ARBA00023157"/>
    </source>
</evidence>
<comment type="caution">
    <text evidence="6">The sequence shown here is derived from an EMBL/GenBank/DDBJ whole genome shotgun (WGS) entry which is preliminary data.</text>
</comment>
<dbReference type="GO" id="GO:0098609">
    <property type="term" value="P:cell-cell adhesion"/>
    <property type="evidence" value="ECO:0007669"/>
    <property type="project" value="TreeGrafter"/>
</dbReference>
<dbReference type="SMART" id="SM00060">
    <property type="entry name" value="FN3"/>
    <property type="match status" value="2"/>
</dbReference>
<dbReference type="AlphaFoldDB" id="A0AAV7JE04"/>
<evidence type="ECO:0000259" key="4">
    <source>
        <dbReference type="PROSITE" id="PS50835"/>
    </source>
</evidence>
<dbReference type="SMART" id="SM00409">
    <property type="entry name" value="IG"/>
    <property type="match status" value="5"/>
</dbReference>
<dbReference type="InterPro" id="IPR007110">
    <property type="entry name" value="Ig-like_dom"/>
</dbReference>
<dbReference type="PROSITE" id="PS50835">
    <property type="entry name" value="IG_LIKE"/>
    <property type="match status" value="4"/>
</dbReference>
<name>A0AAV7JE04_9METZ</name>
<feature type="transmembrane region" description="Helical" evidence="3">
    <location>
        <begin position="788"/>
        <end position="811"/>
    </location>
</feature>
<dbReference type="Gene3D" id="2.60.40.10">
    <property type="entry name" value="Immunoglobulins"/>
    <property type="match status" value="6"/>
</dbReference>
<dbReference type="InterPro" id="IPR003599">
    <property type="entry name" value="Ig_sub"/>
</dbReference>
<keyword evidence="1" id="KW-0677">Repeat</keyword>
<keyword evidence="2" id="KW-1015">Disulfide bond</keyword>
<evidence type="ECO:0000313" key="7">
    <source>
        <dbReference type="Proteomes" id="UP001165289"/>
    </source>
</evidence>
<dbReference type="PROSITE" id="PS50853">
    <property type="entry name" value="FN3"/>
    <property type="match status" value="1"/>
</dbReference>
<dbReference type="InterPro" id="IPR003961">
    <property type="entry name" value="FN3_dom"/>
</dbReference>
<feature type="domain" description="Ig-like" evidence="4">
    <location>
        <begin position="129"/>
        <end position="213"/>
    </location>
</feature>
<keyword evidence="3" id="KW-0812">Transmembrane</keyword>
<dbReference type="SMART" id="SM00408">
    <property type="entry name" value="IGc2"/>
    <property type="match status" value="4"/>
</dbReference>
<dbReference type="SUPFAM" id="SSF49265">
    <property type="entry name" value="Fibronectin type III"/>
    <property type="match status" value="2"/>
</dbReference>
<feature type="domain" description="Ig-like" evidence="4">
    <location>
        <begin position="311"/>
        <end position="390"/>
    </location>
</feature>
<keyword evidence="3" id="KW-1133">Transmembrane helix</keyword>
<accession>A0AAV7JE04</accession>
<dbReference type="InterPro" id="IPR013783">
    <property type="entry name" value="Ig-like_fold"/>
</dbReference>
<dbReference type="CDD" id="cd00096">
    <property type="entry name" value="Ig"/>
    <property type="match status" value="2"/>
</dbReference>
<dbReference type="PANTHER" id="PTHR44170">
    <property type="entry name" value="PROTEIN SIDEKICK"/>
    <property type="match status" value="1"/>
</dbReference>
<proteinExistence type="predicted"/>
<dbReference type="Pfam" id="PF13927">
    <property type="entry name" value="Ig_3"/>
    <property type="match status" value="1"/>
</dbReference>